<dbReference type="Gene3D" id="3.40.50.150">
    <property type="entry name" value="Vaccinia Virus protein VP39"/>
    <property type="match status" value="1"/>
</dbReference>
<sequence>MPRFPKKQRLDEVLVARGLAASRAQAKALIMSGRVLHGTARLDKPGKEVASDIELCVEQPPRFVSRGGEKLAAALAHFAIDLRGAHLLDVGASTGGFTDCALQAGAATAVCLDVGRAQLHAKLRADPRVTNLEKVNARHLAAGDLPRSEFDAIVMDLSFISLCAVLPAVWPFLRAGGPLVALVKPQFEAGKAEVDKGRGVIRDPAVQDAALQRVRDFALAELPLAELLGHIDSPIKGADGNREFLLALRRRGAADFRARATP</sequence>
<dbReference type="SMART" id="SM00363">
    <property type="entry name" value="S4"/>
    <property type="match status" value="1"/>
</dbReference>
<dbReference type="NCBIfam" id="TIGR00478">
    <property type="entry name" value="tly"/>
    <property type="match status" value="1"/>
</dbReference>
<dbReference type="GO" id="GO:0008168">
    <property type="term" value="F:methyltransferase activity"/>
    <property type="evidence" value="ECO:0007669"/>
    <property type="project" value="InterPro"/>
</dbReference>
<dbReference type="Pfam" id="PF01479">
    <property type="entry name" value="S4"/>
    <property type="match status" value="1"/>
</dbReference>
<organism evidence="5 6">
    <name type="scientific">Cephaloticoccus primus</name>
    <dbReference type="NCBI Taxonomy" id="1548207"/>
    <lineage>
        <taxon>Bacteria</taxon>
        <taxon>Pseudomonadati</taxon>
        <taxon>Verrucomicrobiota</taxon>
        <taxon>Opitutia</taxon>
        <taxon>Opitutales</taxon>
        <taxon>Opitutaceae</taxon>
        <taxon>Cephaloticoccus</taxon>
    </lineage>
</organism>
<dbReference type="PANTHER" id="PTHR32319">
    <property type="entry name" value="BACTERIAL HEMOLYSIN-LIKE PROTEIN"/>
    <property type="match status" value="1"/>
</dbReference>
<dbReference type="CDD" id="cd00165">
    <property type="entry name" value="S4"/>
    <property type="match status" value="1"/>
</dbReference>
<dbReference type="InterPro" id="IPR002942">
    <property type="entry name" value="S4_RNA-bd"/>
</dbReference>
<evidence type="ECO:0000313" key="6">
    <source>
        <dbReference type="Proteomes" id="UP000070058"/>
    </source>
</evidence>
<dbReference type="PANTHER" id="PTHR32319:SF0">
    <property type="entry name" value="BACTERIAL HEMOLYSIN-LIKE PROTEIN"/>
    <property type="match status" value="1"/>
</dbReference>
<dbReference type="PIRSF" id="PIRSF005578">
    <property type="entry name" value="TlyA"/>
    <property type="match status" value="1"/>
</dbReference>
<keyword evidence="1 3" id="KW-0694">RNA-binding</keyword>
<dbReference type="InterPro" id="IPR002877">
    <property type="entry name" value="RNA_MeTrfase_FtsJ_dom"/>
</dbReference>
<evidence type="ECO:0000313" key="5">
    <source>
        <dbReference type="EMBL" id="KXU36873.1"/>
    </source>
</evidence>
<dbReference type="Pfam" id="PF01728">
    <property type="entry name" value="FtsJ"/>
    <property type="match status" value="1"/>
</dbReference>
<dbReference type="EMBL" id="LSZQ01000028">
    <property type="protein sequence ID" value="KXU36873.1"/>
    <property type="molecule type" value="Genomic_DNA"/>
</dbReference>
<evidence type="ECO:0000256" key="3">
    <source>
        <dbReference type="PROSITE-ProRule" id="PRU00182"/>
    </source>
</evidence>
<dbReference type="CDD" id="cd02440">
    <property type="entry name" value="AdoMet_MTases"/>
    <property type="match status" value="1"/>
</dbReference>
<feature type="domain" description="RNA-binding S4" evidence="4">
    <location>
        <begin position="8"/>
        <end position="69"/>
    </location>
</feature>
<dbReference type="SUPFAM" id="SSF53335">
    <property type="entry name" value="S-adenosyl-L-methionine-dependent methyltransferases"/>
    <property type="match status" value="1"/>
</dbReference>
<proteinExistence type="inferred from homology"/>
<keyword evidence="6" id="KW-1185">Reference proteome</keyword>
<accession>A0A139SQQ8</accession>
<dbReference type="PROSITE" id="PS50889">
    <property type="entry name" value="S4"/>
    <property type="match status" value="1"/>
</dbReference>
<dbReference type="GO" id="GO:0032259">
    <property type="term" value="P:methylation"/>
    <property type="evidence" value="ECO:0007669"/>
    <property type="project" value="InterPro"/>
</dbReference>
<evidence type="ECO:0000259" key="4">
    <source>
        <dbReference type="SMART" id="SM00363"/>
    </source>
</evidence>
<dbReference type="GO" id="GO:0003723">
    <property type="term" value="F:RNA binding"/>
    <property type="evidence" value="ECO:0007669"/>
    <property type="project" value="UniProtKB-KW"/>
</dbReference>
<dbReference type="InterPro" id="IPR004538">
    <property type="entry name" value="Hemolysin_A/TlyA"/>
</dbReference>
<gene>
    <name evidence="5" type="ORF">AXK11_03415</name>
</gene>
<comment type="caution">
    <text evidence="5">The sequence shown here is derived from an EMBL/GenBank/DDBJ whole genome shotgun (WGS) entry which is preliminary data.</text>
</comment>
<dbReference type="AlphaFoldDB" id="A0A139SQQ8"/>
<dbReference type="OrthoDB" id="9784736at2"/>
<evidence type="ECO:0000256" key="2">
    <source>
        <dbReference type="ARBA" id="ARBA00029460"/>
    </source>
</evidence>
<evidence type="ECO:0000256" key="1">
    <source>
        <dbReference type="ARBA" id="ARBA00022884"/>
    </source>
</evidence>
<name>A0A139SQQ8_9BACT</name>
<reference evidence="6" key="1">
    <citation type="submission" date="2016-02" db="EMBL/GenBank/DDBJ databases">
        <authorList>
            <person name="Sanders J.G."/>
            <person name="Lin J.Y."/>
            <person name="Wertz J.T."/>
            <person name="Russell J.A."/>
            <person name="Moreau C.S."/>
            <person name="Powell S."/>
        </authorList>
    </citation>
    <scope>NUCLEOTIDE SEQUENCE [LARGE SCALE GENOMIC DNA]</scope>
    <source>
        <strain evidence="6">CAG34</strain>
    </source>
</reference>
<dbReference type="STRING" id="1548207.AXK11_03415"/>
<dbReference type="InterPro" id="IPR036986">
    <property type="entry name" value="S4_RNA-bd_sf"/>
</dbReference>
<dbReference type="SUPFAM" id="SSF55174">
    <property type="entry name" value="Alpha-L RNA-binding motif"/>
    <property type="match status" value="1"/>
</dbReference>
<comment type="similarity">
    <text evidence="2">Belongs to the TlyA family.</text>
</comment>
<dbReference type="Proteomes" id="UP000070058">
    <property type="component" value="Unassembled WGS sequence"/>
</dbReference>
<dbReference type="InterPro" id="IPR029063">
    <property type="entry name" value="SAM-dependent_MTases_sf"/>
</dbReference>
<protein>
    <submittedName>
        <fullName evidence="5">Hemolysin</fullName>
    </submittedName>
</protein>
<dbReference type="InterPro" id="IPR047048">
    <property type="entry name" value="TlyA"/>
</dbReference>
<dbReference type="Gene3D" id="3.10.290.10">
    <property type="entry name" value="RNA-binding S4 domain"/>
    <property type="match status" value="1"/>
</dbReference>